<dbReference type="Gene3D" id="3.30.300.20">
    <property type="match status" value="1"/>
</dbReference>
<dbReference type="EMBL" id="BAAAYR010000001">
    <property type="protein sequence ID" value="GAA3558933.1"/>
    <property type="molecule type" value="Genomic_DNA"/>
</dbReference>
<dbReference type="InterPro" id="IPR015946">
    <property type="entry name" value="KH_dom-like_a/b"/>
</dbReference>
<dbReference type="InterPro" id="IPR052924">
    <property type="entry name" value="OsmC/Ohr_hydroprdx_reductase"/>
</dbReference>
<dbReference type="InterPro" id="IPR003718">
    <property type="entry name" value="OsmC/Ohr_fam"/>
</dbReference>
<evidence type="ECO:0008006" key="3">
    <source>
        <dbReference type="Google" id="ProtNLM"/>
    </source>
</evidence>
<organism evidence="1 2">
    <name type="scientific">Microlunatus spumicola</name>
    <dbReference type="NCBI Taxonomy" id="81499"/>
    <lineage>
        <taxon>Bacteria</taxon>
        <taxon>Bacillati</taxon>
        <taxon>Actinomycetota</taxon>
        <taxon>Actinomycetes</taxon>
        <taxon>Propionibacteriales</taxon>
        <taxon>Propionibacteriaceae</taxon>
        <taxon>Microlunatus</taxon>
    </lineage>
</organism>
<reference evidence="2" key="1">
    <citation type="journal article" date="2019" name="Int. J. Syst. Evol. Microbiol.">
        <title>The Global Catalogue of Microorganisms (GCM) 10K type strain sequencing project: providing services to taxonomists for standard genome sequencing and annotation.</title>
        <authorList>
            <consortium name="The Broad Institute Genomics Platform"/>
            <consortium name="The Broad Institute Genome Sequencing Center for Infectious Disease"/>
            <person name="Wu L."/>
            <person name="Ma J."/>
        </authorList>
    </citation>
    <scope>NUCLEOTIDE SEQUENCE [LARGE SCALE GENOMIC DNA]</scope>
    <source>
        <strain evidence="2">JCM 16540</strain>
    </source>
</reference>
<accession>A0ABP6WZD9</accession>
<dbReference type="SUPFAM" id="SSF82784">
    <property type="entry name" value="OsmC-like"/>
    <property type="match status" value="1"/>
</dbReference>
<sequence>MPQQTVPFTVEGRGTGVAQQLTVVGAHAHTFASDTYPAFGGADAAPSPLSYTLGALTSCNQISAQLVAKDLGVRLGEFRISARGDFDPSVFVGGADGNANFDAVTVTGSVETDADDDTFATLVSELERRCPVTQLFKRSGLRYTSTWTALPLAADAA</sequence>
<dbReference type="RefSeq" id="WP_204911720.1">
    <property type="nucleotide sequence ID" value="NZ_BAAAYR010000001.1"/>
</dbReference>
<dbReference type="Proteomes" id="UP001500767">
    <property type="component" value="Unassembled WGS sequence"/>
</dbReference>
<evidence type="ECO:0000313" key="2">
    <source>
        <dbReference type="Proteomes" id="UP001500767"/>
    </source>
</evidence>
<evidence type="ECO:0000313" key="1">
    <source>
        <dbReference type="EMBL" id="GAA3558933.1"/>
    </source>
</evidence>
<dbReference type="InterPro" id="IPR036102">
    <property type="entry name" value="OsmC/Ohrsf"/>
</dbReference>
<protein>
    <recommendedName>
        <fullName evidence="3">OsmC-like protein</fullName>
    </recommendedName>
</protein>
<dbReference type="PANTHER" id="PTHR35368">
    <property type="entry name" value="HYDROPEROXIDE REDUCTASE"/>
    <property type="match status" value="1"/>
</dbReference>
<dbReference type="Pfam" id="PF02566">
    <property type="entry name" value="OsmC"/>
    <property type="match status" value="1"/>
</dbReference>
<keyword evidence="2" id="KW-1185">Reference proteome</keyword>
<name>A0ABP6WZD9_9ACTN</name>
<gene>
    <name evidence="1" type="ORF">GCM10022197_12860</name>
</gene>
<comment type="caution">
    <text evidence="1">The sequence shown here is derived from an EMBL/GenBank/DDBJ whole genome shotgun (WGS) entry which is preliminary data.</text>
</comment>
<dbReference type="PANTHER" id="PTHR35368:SF1">
    <property type="entry name" value="HYDROPEROXIDE REDUCTASE"/>
    <property type="match status" value="1"/>
</dbReference>
<proteinExistence type="predicted"/>